<dbReference type="GO" id="GO:0016846">
    <property type="term" value="F:carbon-sulfur lyase activity"/>
    <property type="evidence" value="ECO:0007669"/>
    <property type="project" value="InterPro"/>
</dbReference>
<dbReference type="Proteomes" id="UP000314011">
    <property type="component" value="Unassembled WGS sequence"/>
</dbReference>
<reference evidence="5 6" key="1">
    <citation type="submission" date="2019-06" db="EMBL/GenBank/DDBJ databases">
        <title>Genome of new Rhodobacteraceae sp. SM1903.</title>
        <authorList>
            <person name="Ren X."/>
        </authorList>
    </citation>
    <scope>NUCLEOTIDE SEQUENCE [LARGE SCALE GENOMIC DNA]</scope>
    <source>
        <strain evidence="5 6">SM1903</strain>
    </source>
</reference>
<comment type="caution">
    <text evidence="5">The sequence shown here is derived from an EMBL/GenBank/DDBJ whole genome shotgun (WGS) entry which is preliminary data.</text>
</comment>
<evidence type="ECO:0000313" key="6">
    <source>
        <dbReference type="Proteomes" id="UP000314011"/>
    </source>
</evidence>
<dbReference type="RefSeq" id="WP_140194395.1">
    <property type="nucleotide sequence ID" value="NZ_CP065915.1"/>
</dbReference>
<dbReference type="SUPFAM" id="SSF51316">
    <property type="entry name" value="Mss4-like"/>
    <property type="match status" value="1"/>
</dbReference>
<organism evidence="5 6">
    <name type="scientific">Pelagovum pacificum</name>
    <dbReference type="NCBI Taxonomy" id="2588711"/>
    <lineage>
        <taxon>Bacteria</taxon>
        <taxon>Pseudomonadati</taxon>
        <taxon>Pseudomonadota</taxon>
        <taxon>Alphaproteobacteria</taxon>
        <taxon>Rhodobacterales</taxon>
        <taxon>Paracoccaceae</taxon>
        <taxon>Pelagovum</taxon>
    </lineage>
</organism>
<dbReference type="InterPro" id="IPR006913">
    <property type="entry name" value="CENP-V/GFA"/>
</dbReference>
<accession>A0A5C5GIH5</accession>
<gene>
    <name evidence="5" type="ORF">FHY64_10705</name>
</gene>
<dbReference type="Gene3D" id="3.90.1590.10">
    <property type="entry name" value="glutathione-dependent formaldehyde- activating enzyme (gfa)"/>
    <property type="match status" value="1"/>
</dbReference>
<keyword evidence="3" id="KW-0862">Zinc</keyword>
<dbReference type="AlphaFoldDB" id="A0A5C5GIH5"/>
<keyword evidence="6" id="KW-1185">Reference proteome</keyword>
<keyword evidence="2" id="KW-0479">Metal-binding</keyword>
<dbReference type="Pfam" id="PF04828">
    <property type="entry name" value="GFA"/>
    <property type="match status" value="1"/>
</dbReference>
<name>A0A5C5GIH5_9RHOB</name>
<protein>
    <recommendedName>
        <fullName evidence="4">CENP-V/GFA domain-containing protein</fullName>
    </recommendedName>
</protein>
<evidence type="ECO:0000256" key="2">
    <source>
        <dbReference type="ARBA" id="ARBA00022723"/>
    </source>
</evidence>
<dbReference type="GO" id="GO:0046872">
    <property type="term" value="F:metal ion binding"/>
    <property type="evidence" value="ECO:0007669"/>
    <property type="project" value="UniProtKB-KW"/>
</dbReference>
<evidence type="ECO:0000256" key="1">
    <source>
        <dbReference type="ARBA" id="ARBA00005495"/>
    </source>
</evidence>
<proteinExistence type="inferred from homology"/>
<comment type="similarity">
    <text evidence="1">Belongs to the Gfa family.</text>
</comment>
<feature type="domain" description="CENP-V/GFA" evidence="4">
    <location>
        <begin position="3"/>
        <end position="111"/>
    </location>
</feature>
<evidence type="ECO:0000256" key="3">
    <source>
        <dbReference type="ARBA" id="ARBA00022833"/>
    </source>
</evidence>
<dbReference type="OrthoDB" id="7268727at2"/>
<dbReference type="EMBL" id="VFFF01000001">
    <property type="protein sequence ID" value="TNY33709.1"/>
    <property type="molecule type" value="Genomic_DNA"/>
</dbReference>
<dbReference type="InterPro" id="IPR011057">
    <property type="entry name" value="Mss4-like_sf"/>
</dbReference>
<evidence type="ECO:0000259" key="4">
    <source>
        <dbReference type="Pfam" id="PF04828"/>
    </source>
</evidence>
<sequence length="175" mass="19301">MTSLSCNCGTVRLEVSGPPILAADCCCTSCRRSAEELTANHGAPEMLDRYGATSYVLVRKDRISFVAGQERMREHRLSPDAKTRRVVAGCCGTPLFLEFAAGHWMSVYSALWPEEARPAPELRTMVSDLPDASVLPDDIPNAKRQSAGFMWRLLSAWAAMGFRNPKMPEVQPIGR</sequence>
<evidence type="ECO:0000313" key="5">
    <source>
        <dbReference type="EMBL" id="TNY33709.1"/>
    </source>
</evidence>